<proteinExistence type="predicted"/>
<name>A0ABQ9IM85_9NEOP</name>
<evidence type="ECO:0000256" key="2">
    <source>
        <dbReference type="SAM" id="Phobius"/>
    </source>
</evidence>
<evidence type="ECO:0000256" key="1">
    <source>
        <dbReference type="SAM" id="MobiDB-lite"/>
    </source>
</evidence>
<sequence>MWESYRTMKLGGGFSLGSPIPPFLHSDVAPTHITSTSSALKTSMKERGGGEGRSILTATAERKIHYQPLSLEDATFCEYQEVPDSTGSREPRPYFIAQCHPFHIHHTPPPRQPTTTENPITRVKQDDGLAVVWPAGPDFRLSAPPASLLASHQSETGSTPGFSHVGIWLDDAAGRRVFLGDLPFPPVAHSGAAPYSPQPPSSALKTSPNLFTHSKFSEALLNVDYSEPVGTSRRRDAHINVPGNHLVVTYILPGCGKNCAFSSCTTLALDASNCLAIEAYGQHYLSATQCIGTPSQAPFVNTLEYCFPTVNNMLTLGTTAGRITRKFLLIITSRRLLRNGGRAGGGVVTSTRSAANHSSGHQATGRHSGEWVCLGGGVSQVAAPPPNTKLWTRNNQVTRSRATPAKKSKLEIEDETGSEDDHKDSIDDNYCVDDSVDEVSDEKDDDSLNVPTHFTNEFPSTNGVKKAECINKARLGHGVKVKVTHIQYNGWMTSQQGGRRRRRCQVPVFSHLKYIIPYFLKLWYSRLLISPFCSPRIRRAVPPPETAELTVVRNSNLSDEESQQQKLTPIHSYASEETDDIATCSSVYFCTAIRIAFAKGWHVAPCRASPCEQCSKVKERFNRHSAFRPVLSRFFSVVAMMAMMAIFRWLIVVSVADRTDNAVFHTLL</sequence>
<keyword evidence="2" id="KW-0472">Membrane</keyword>
<reference evidence="3 4" key="1">
    <citation type="submission" date="2023-02" db="EMBL/GenBank/DDBJ databases">
        <title>LHISI_Scaffold_Assembly.</title>
        <authorList>
            <person name="Stuart O.P."/>
            <person name="Cleave R."/>
            <person name="Magrath M.J.L."/>
            <person name="Mikheyev A.S."/>
        </authorList>
    </citation>
    <scope>NUCLEOTIDE SEQUENCE [LARGE SCALE GENOMIC DNA]</scope>
    <source>
        <strain evidence="3">Daus_M_001</strain>
        <tissue evidence="3">Leg muscle</tissue>
    </source>
</reference>
<evidence type="ECO:0000313" key="3">
    <source>
        <dbReference type="EMBL" id="KAJ8897815.1"/>
    </source>
</evidence>
<dbReference type="EMBL" id="JARBHB010000001">
    <property type="protein sequence ID" value="KAJ8897815.1"/>
    <property type="molecule type" value="Genomic_DNA"/>
</dbReference>
<keyword evidence="2" id="KW-0812">Transmembrane</keyword>
<protein>
    <submittedName>
        <fullName evidence="3">Uncharacterized protein</fullName>
    </submittedName>
</protein>
<feature type="transmembrane region" description="Helical" evidence="2">
    <location>
        <begin position="630"/>
        <end position="651"/>
    </location>
</feature>
<feature type="compositionally biased region" description="Polar residues" evidence="1">
    <location>
        <begin position="353"/>
        <end position="362"/>
    </location>
</feature>
<accession>A0ABQ9IM85</accession>
<feature type="region of interest" description="Disordered" evidence="1">
    <location>
        <begin position="342"/>
        <end position="367"/>
    </location>
</feature>
<organism evidence="3 4">
    <name type="scientific">Dryococelus australis</name>
    <dbReference type="NCBI Taxonomy" id="614101"/>
    <lineage>
        <taxon>Eukaryota</taxon>
        <taxon>Metazoa</taxon>
        <taxon>Ecdysozoa</taxon>
        <taxon>Arthropoda</taxon>
        <taxon>Hexapoda</taxon>
        <taxon>Insecta</taxon>
        <taxon>Pterygota</taxon>
        <taxon>Neoptera</taxon>
        <taxon>Polyneoptera</taxon>
        <taxon>Phasmatodea</taxon>
        <taxon>Verophasmatodea</taxon>
        <taxon>Anareolatae</taxon>
        <taxon>Phasmatidae</taxon>
        <taxon>Eurycanthinae</taxon>
        <taxon>Dryococelus</taxon>
    </lineage>
</organism>
<dbReference type="Proteomes" id="UP001159363">
    <property type="component" value="Chromosome 1"/>
</dbReference>
<gene>
    <name evidence="3" type="ORF">PR048_003168</name>
</gene>
<feature type="region of interest" description="Disordered" evidence="1">
    <location>
        <begin position="384"/>
        <end position="429"/>
    </location>
</feature>
<keyword evidence="4" id="KW-1185">Reference proteome</keyword>
<feature type="compositionally biased region" description="Polar residues" evidence="1">
    <location>
        <begin position="389"/>
        <end position="401"/>
    </location>
</feature>
<keyword evidence="2" id="KW-1133">Transmembrane helix</keyword>
<evidence type="ECO:0000313" key="4">
    <source>
        <dbReference type="Proteomes" id="UP001159363"/>
    </source>
</evidence>
<comment type="caution">
    <text evidence="3">The sequence shown here is derived from an EMBL/GenBank/DDBJ whole genome shotgun (WGS) entry which is preliminary data.</text>
</comment>